<dbReference type="EMBL" id="JAGFBR010000009">
    <property type="protein sequence ID" value="KAH0462216.1"/>
    <property type="molecule type" value="Genomic_DNA"/>
</dbReference>
<keyword evidence="1" id="KW-0175">Coiled coil</keyword>
<dbReference type="Pfam" id="PF22600">
    <property type="entry name" value="MTPAP-like_central"/>
    <property type="match status" value="1"/>
</dbReference>
<dbReference type="Gene3D" id="3.30.460.10">
    <property type="entry name" value="Beta Polymerase, domain 2"/>
    <property type="match status" value="1"/>
</dbReference>
<dbReference type="PANTHER" id="PTHR45979:SF30">
    <property type="entry name" value="NUCLEOTIDYLTRANSFERASE"/>
    <property type="match status" value="1"/>
</dbReference>
<reference evidence="6 7" key="1">
    <citation type="journal article" date="2021" name="Hortic Res">
        <title>Chromosome-scale assembly of the Dendrobium chrysotoxum genome enhances the understanding of orchid evolution.</title>
        <authorList>
            <person name="Zhang Y."/>
            <person name="Zhang G.Q."/>
            <person name="Zhang D."/>
            <person name="Liu X.D."/>
            <person name="Xu X.Y."/>
            <person name="Sun W.H."/>
            <person name="Yu X."/>
            <person name="Zhu X."/>
            <person name="Wang Z.W."/>
            <person name="Zhao X."/>
            <person name="Zhong W.Y."/>
            <person name="Chen H."/>
            <person name="Yin W.L."/>
            <person name="Huang T."/>
            <person name="Niu S.C."/>
            <person name="Liu Z.J."/>
        </authorList>
    </citation>
    <scope>NUCLEOTIDE SEQUENCE [LARGE SCALE GENOMIC DNA]</scope>
    <source>
        <strain evidence="6">Lindl</strain>
    </source>
</reference>
<dbReference type="SUPFAM" id="SSF81631">
    <property type="entry name" value="PAP/OAS1 substrate-binding domain"/>
    <property type="match status" value="1"/>
</dbReference>
<dbReference type="GO" id="GO:0003677">
    <property type="term" value="F:DNA binding"/>
    <property type="evidence" value="ECO:0007669"/>
    <property type="project" value="InterPro"/>
</dbReference>
<sequence>MDDVNLTGKEFELSALSNQLMQGVSVSTLAALASGGSCRAVALFKDYLKLLNRSGMNPMVDGSCFGRQCMLSLYSINTNRARRLDSRIKATWLFSGGGKKMDASIERSEATNEETVIFFFQLDLETRIQYALNTEQFDVAQQLRNKLNEVETEIIKQQEAKRGSSRSEAHDKALNLLRLRADLQKAIDNEKYVVAAELRDEISTLEVESLAASAKALAYENAQYAYRLGEKVRHKIFGYRAVICGMDPICCESSSWMGIANVEKLSQGPNQPFYQVVWDAIGGWADMSCILPTGLLPDRETCVGRAIDYKGWSEAEERVAELIARIQPDEGSRKRRQDIADYIQSLVGNCFSCQVYILGSLPLMTYLPDGDIDLTVFSDNENLKEACADKVYQVMKEEEKNENAEFHVKEVQLILAEVKVIKCLVEGIVVDITFHQTGGLRALCFLEEMDHLINQDHLFKRSSILIKAWCYYESRILGAHYGLISTYAVETMIIYIFHVFDNSFTGPLEVLYRFLEIFSNFDWENFCVSIWGPVPVHSLPEIAVMPPRKDNGEFYRKEFFLESHSMFIDGLACGQHCQRRSFVPKYLNVVDPLCVHNNLGRSVYKGNFYRICSAFVFGAEKLASLLDSPKEMISDLCHFFKNTWERHRADLHTSSSTSMKHLKPSKSIQVGASYTSRNISCKEQNDNISEDPGGEHLAGDVGPSFYGASSQILRIINQKSTDSSCHNGIQTVVCNVKNKKDYSSDIIIKNQDYVERTLDSKPVRTNKNHENLSCDYSNKDKEGDCRLQGELGMFCSAKTSFQSRPMNASENSSGQSNDTIQKSDTHEAFLVGSEHDCRSKSPASRIMSSQPAKSIDDPSCSKQTSSLQAAVSNGASHSCHDSTFSTIETSSSRMNSQHSYNKYPVMENCISPPKVGNHEVPLNETAQMIDDVYITATGQVPPSNSQQRAIVNSEVIPSKLYPTGPPVPFLEMLQTSNSPSHRRYYDGLYGLLADGTLNFDLNVDSDGMFDQPEIHVAAPAKPNLSHGLPSPNISLLGPSPYPYPTVVPNVYFRRIFPPFGPIKSILSQGSQFMPATNIMPEAQIRTSDILTFGDGVAKHPGGIRTYLPTPCVVLRDRSPTTIHSWDYNHYGGKLDDGQQNSINRSPQVFWFTNEHSLSEKPSIPPGCLTPNYSQTVGSFDLWNGSFTFIDCSIIVFPAPEIDGPEESSAERRGFLSMISYSCRHDREELNTYASAPLL</sequence>
<organism evidence="6 7">
    <name type="scientific">Dendrobium chrysotoxum</name>
    <name type="common">Orchid</name>
    <dbReference type="NCBI Taxonomy" id="161865"/>
    <lineage>
        <taxon>Eukaryota</taxon>
        <taxon>Viridiplantae</taxon>
        <taxon>Streptophyta</taxon>
        <taxon>Embryophyta</taxon>
        <taxon>Tracheophyta</taxon>
        <taxon>Spermatophyta</taxon>
        <taxon>Magnoliopsida</taxon>
        <taxon>Liliopsida</taxon>
        <taxon>Asparagales</taxon>
        <taxon>Orchidaceae</taxon>
        <taxon>Epidendroideae</taxon>
        <taxon>Malaxideae</taxon>
        <taxon>Dendrobiinae</taxon>
        <taxon>Dendrobium</taxon>
    </lineage>
</organism>
<evidence type="ECO:0000259" key="4">
    <source>
        <dbReference type="Pfam" id="PF22600"/>
    </source>
</evidence>
<keyword evidence="7" id="KW-1185">Reference proteome</keyword>
<dbReference type="InterPro" id="IPR011722">
    <property type="entry name" value="Hemimethylated_DNA-bd_dom"/>
</dbReference>
<evidence type="ECO:0000256" key="1">
    <source>
        <dbReference type="SAM" id="Coils"/>
    </source>
</evidence>
<evidence type="ECO:0008006" key="8">
    <source>
        <dbReference type="Google" id="ProtNLM"/>
    </source>
</evidence>
<dbReference type="SUPFAM" id="SSF141255">
    <property type="entry name" value="YccV-like"/>
    <property type="match status" value="1"/>
</dbReference>
<dbReference type="Pfam" id="PF26180">
    <property type="entry name" value="PAP-OAS1"/>
    <property type="match status" value="1"/>
</dbReference>
<dbReference type="InterPro" id="IPR043519">
    <property type="entry name" value="NT_sf"/>
</dbReference>
<dbReference type="SUPFAM" id="SSF81301">
    <property type="entry name" value="Nucleotidyltransferase"/>
    <property type="match status" value="1"/>
</dbReference>
<comment type="caution">
    <text evidence="6">The sequence shown here is derived from an EMBL/GenBank/DDBJ whole genome shotgun (WGS) entry which is preliminary data.</text>
</comment>
<feature type="domain" description="Hemimethylated DNA-binding" evidence="3">
    <location>
        <begin position="225"/>
        <end position="279"/>
    </location>
</feature>
<dbReference type="InterPro" id="IPR058920">
    <property type="entry name" value="PAP-OAS1-bd-rel"/>
</dbReference>
<proteinExistence type="predicted"/>
<gene>
    <name evidence="6" type="ORF">IEQ34_009791</name>
</gene>
<evidence type="ECO:0000259" key="5">
    <source>
        <dbReference type="Pfam" id="PF26180"/>
    </source>
</evidence>
<dbReference type="NCBIfam" id="TIGR02097">
    <property type="entry name" value="yccV"/>
    <property type="match status" value="1"/>
</dbReference>
<dbReference type="PANTHER" id="PTHR45979">
    <property type="entry name" value="PAP/OAS1 SUBSTRATE-BINDING DOMAIN SUPERFAMILY"/>
    <property type="match status" value="1"/>
</dbReference>
<dbReference type="Pfam" id="PF08755">
    <property type="entry name" value="YccV-like"/>
    <property type="match status" value="1"/>
</dbReference>
<feature type="domain" description="Poly(A) RNA polymerase mitochondrial-like central palm" evidence="4">
    <location>
        <begin position="318"/>
        <end position="442"/>
    </location>
</feature>
<evidence type="ECO:0000313" key="6">
    <source>
        <dbReference type="EMBL" id="KAH0462216.1"/>
    </source>
</evidence>
<dbReference type="Proteomes" id="UP000775213">
    <property type="component" value="Unassembled WGS sequence"/>
</dbReference>
<dbReference type="InterPro" id="IPR054708">
    <property type="entry name" value="MTPAP-like_central"/>
</dbReference>
<name>A0AAV7H1D9_DENCH</name>
<dbReference type="AlphaFoldDB" id="A0AAV7H1D9"/>
<evidence type="ECO:0000256" key="2">
    <source>
        <dbReference type="SAM" id="MobiDB-lite"/>
    </source>
</evidence>
<dbReference type="InterPro" id="IPR058921">
    <property type="entry name" value="PAP/OAS1-rel"/>
</dbReference>
<feature type="coiled-coil region" evidence="1">
    <location>
        <begin position="133"/>
        <end position="160"/>
    </location>
</feature>
<evidence type="ECO:0000313" key="7">
    <source>
        <dbReference type="Proteomes" id="UP000775213"/>
    </source>
</evidence>
<feature type="domain" description="PAP/OAS1 substrate-binding-related" evidence="5">
    <location>
        <begin position="453"/>
        <end position="644"/>
    </location>
</feature>
<feature type="region of interest" description="Disordered" evidence="2">
    <location>
        <begin position="834"/>
        <end position="867"/>
    </location>
</feature>
<accession>A0AAV7H1D9</accession>
<dbReference type="Gene3D" id="2.30.30.390">
    <property type="entry name" value="Hemimethylated DNA-binding domain"/>
    <property type="match status" value="1"/>
</dbReference>
<dbReference type="Gene3D" id="1.10.1410.10">
    <property type="match status" value="1"/>
</dbReference>
<evidence type="ECO:0000259" key="3">
    <source>
        <dbReference type="Pfam" id="PF08755"/>
    </source>
</evidence>
<dbReference type="InterPro" id="IPR036623">
    <property type="entry name" value="Hemimethylated_DNA-bd_sf"/>
</dbReference>
<protein>
    <recommendedName>
        <fullName evidence="8">Polymerase nucleotidyl transferase domain-containing protein</fullName>
    </recommendedName>
</protein>